<name>A0ABQ0MGV0_9BACT</name>
<dbReference type="Proteomes" id="UP000194153">
    <property type="component" value="Unassembled WGS sequence"/>
</dbReference>
<accession>A0ABQ0MGV0</accession>
<proteinExistence type="predicted"/>
<reference evidence="2" key="2">
    <citation type="submission" date="2017-05" db="EMBL/GenBank/DDBJ databases">
        <title>Draft genome sequence of Geobacter pelophilus, a iron(III)-reducing bacteria.</title>
        <authorList>
            <person name="Aoyagi T."/>
            <person name="Koike H."/>
            <person name="Morita T."/>
            <person name="Sato Y."/>
            <person name="Habe H."/>
            <person name="Hori T."/>
        </authorList>
    </citation>
    <scope>NUCLEOTIDE SEQUENCE [LARGE SCALE GENOMIC DNA]</scope>
    <source>
        <strain evidence="2">Drf2</strain>
    </source>
</reference>
<evidence type="ECO:0000313" key="2">
    <source>
        <dbReference type="Proteomes" id="UP000194153"/>
    </source>
</evidence>
<gene>
    <name evidence="1" type="ORF">GPEL0_01r1495</name>
</gene>
<protein>
    <submittedName>
        <fullName evidence="1">Uncharacterized protein</fullName>
    </submittedName>
</protein>
<reference evidence="1 2" key="1">
    <citation type="submission" date="2017-04" db="EMBL/GenBank/DDBJ databases">
        <authorList>
            <consortium name="Geobacter pelophilus Genome Sequencing"/>
            <person name="Aoyagi T."/>
            <person name="Koike H."/>
            <person name="Hori T."/>
        </authorList>
    </citation>
    <scope>NUCLEOTIDE SEQUENCE [LARGE SCALE GENOMIC DNA]</scope>
    <source>
        <strain evidence="1 2">Drf2</strain>
    </source>
</reference>
<evidence type="ECO:0000313" key="1">
    <source>
        <dbReference type="EMBL" id="GAW66223.1"/>
    </source>
</evidence>
<sequence length="37" mass="4033">MAQMQLTSRSHAANDTVIAHRIRTPLRFLSLGPAISA</sequence>
<comment type="caution">
    <text evidence="1">The sequence shown here is derived from an EMBL/GenBank/DDBJ whole genome shotgun (WGS) entry which is preliminary data.</text>
</comment>
<organism evidence="1 2">
    <name type="scientific">Geoanaerobacter pelophilus</name>
    <dbReference type="NCBI Taxonomy" id="60036"/>
    <lineage>
        <taxon>Bacteria</taxon>
        <taxon>Pseudomonadati</taxon>
        <taxon>Thermodesulfobacteriota</taxon>
        <taxon>Desulfuromonadia</taxon>
        <taxon>Geobacterales</taxon>
        <taxon>Geobacteraceae</taxon>
        <taxon>Geoanaerobacter</taxon>
    </lineage>
</organism>
<keyword evidence="2" id="KW-1185">Reference proteome</keyword>
<dbReference type="EMBL" id="BDQG01000001">
    <property type="protein sequence ID" value="GAW66223.1"/>
    <property type="molecule type" value="Genomic_DNA"/>
</dbReference>